<dbReference type="EC" id="4.2.1.59" evidence="9"/>
<comment type="function">
    <text evidence="8 9">Involved in unsaturated fatty acids biosynthesis. Catalyzes the dehydration of short chain beta-hydroxyacyl-ACPs and long chain saturated and unsaturated beta-hydroxyacyl-ACPs.</text>
</comment>
<dbReference type="GO" id="GO:0009245">
    <property type="term" value="P:lipid A biosynthetic process"/>
    <property type="evidence" value="ECO:0007669"/>
    <property type="project" value="UniProtKB-UniRule"/>
</dbReference>
<dbReference type="GO" id="GO:0019171">
    <property type="term" value="F:(3R)-hydroxyacyl-[acyl-carrier-protein] dehydratase activity"/>
    <property type="evidence" value="ECO:0007669"/>
    <property type="project" value="UniProtKB-EC"/>
</dbReference>
<dbReference type="FunFam" id="3.10.129.10:FF:000001">
    <property type="entry name" value="3-hydroxyacyl-[acyl-carrier-protein] dehydratase FabZ"/>
    <property type="match status" value="1"/>
</dbReference>
<dbReference type="HAMAP" id="MF_00406">
    <property type="entry name" value="FabZ"/>
    <property type="match status" value="1"/>
</dbReference>
<proteinExistence type="inferred from homology"/>
<comment type="similarity">
    <text evidence="2 9">Belongs to the thioester dehydratase family. FabZ subfamily.</text>
</comment>
<dbReference type="InterPro" id="IPR013114">
    <property type="entry name" value="FabA_FabZ"/>
</dbReference>
<evidence type="ECO:0000256" key="6">
    <source>
        <dbReference type="ARBA" id="ARBA00023098"/>
    </source>
</evidence>
<dbReference type="eggNOG" id="COG0764">
    <property type="taxonomic scope" value="Bacteria"/>
</dbReference>
<keyword evidence="5 9" id="KW-0441">Lipid A biosynthesis</keyword>
<dbReference type="GO" id="GO:0006633">
    <property type="term" value="P:fatty acid biosynthetic process"/>
    <property type="evidence" value="ECO:0007669"/>
    <property type="project" value="UniProtKB-UniRule"/>
</dbReference>
<gene>
    <name evidence="9" type="primary">fabZ</name>
    <name evidence="10" type="ORF">Y5S_00880</name>
</gene>
<keyword evidence="4 9" id="KW-0444">Lipid biosynthesis</keyword>
<dbReference type="Proteomes" id="UP000029444">
    <property type="component" value="Unassembled WGS sequence"/>
</dbReference>
<dbReference type="NCBIfam" id="TIGR01750">
    <property type="entry name" value="fabZ"/>
    <property type="match status" value="1"/>
</dbReference>
<evidence type="ECO:0000256" key="7">
    <source>
        <dbReference type="ARBA" id="ARBA00023239"/>
    </source>
</evidence>
<dbReference type="Gene3D" id="3.10.129.10">
    <property type="entry name" value="Hotdog Thioesterase"/>
    <property type="match status" value="1"/>
</dbReference>
<dbReference type="PATRIC" id="fig|1177154.3.peg.889"/>
<sequence length="145" mass="16456">MMDILEVREYLPHRYPFLLVDRVLELEPGKRVEAIKNVTINEPFFNGHFPHEPIMPGVLIIEAMAQAAGILGFVTENKKPADGFNYLLVGTDKTRFKRQVLPGDTLHLFAEHVTTKRNILKFSCEARVDGKIVASTEMLVAEHRS</sequence>
<dbReference type="AlphaFoldDB" id="A0A095SLZ7"/>
<evidence type="ECO:0000256" key="2">
    <source>
        <dbReference type="ARBA" id="ARBA00009174"/>
    </source>
</evidence>
<comment type="subcellular location">
    <subcellularLocation>
        <location evidence="1 9">Cytoplasm</location>
    </subcellularLocation>
</comment>
<keyword evidence="7 9" id="KW-0456">Lyase</keyword>
<evidence type="ECO:0000313" key="10">
    <source>
        <dbReference type="EMBL" id="KGD65656.1"/>
    </source>
</evidence>
<dbReference type="InterPro" id="IPR029069">
    <property type="entry name" value="HotDog_dom_sf"/>
</dbReference>
<evidence type="ECO:0000313" key="11">
    <source>
        <dbReference type="Proteomes" id="UP000029444"/>
    </source>
</evidence>
<protein>
    <recommendedName>
        <fullName evidence="9">3-hydroxyacyl-[acyl-carrier-protein] dehydratase FabZ</fullName>
        <ecNumber evidence="9">4.2.1.59</ecNumber>
    </recommendedName>
    <alternativeName>
        <fullName evidence="9">(3R)-hydroxymyristoyl-[acyl-carrier-protein] dehydratase</fullName>
        <shortName evidence="9">(3R)-hydroxymyristoyl-ACP dehydrase</shortName>
    </alternativeName>
    <alternativeName>
        <fullName evidence="9">Beta-hydroxyacyl-ACP dehydratase</fullName>
    </alternativeName>
</protein>
<evidence type="ECO:0000256" key="9">
    <source>
        <dbReference type="HAMAP-Rule" id="MF_00406"/>
    </source>
</evidence>
<dbReference type="EMBL" id="ARXV01000003">
    <property type="protein sequence ID" value="KGD65656.1"/>
    <property type="molecule type" value="Genomic_DNA"/>
</dbReference>
<dbReference type="SUPFAM" id="SSF54637">
    <property type="entry name" value="Thioesterase/thiol ester dehydrase-isomerase"/>
    <property type="match status" value="1"/>
</dbReference>
<keyword evidence="6 9" id="KW-0443">Lipid metabolism</keyword>
<name>A0A095SLZ7_9GAMM</name>
<evidence type="ECO:0000256" key="3">
    <source>
        <dbReference type="ARBA" id="ARBA00022490"/>
    </source>
</evidence>
<dbReference type="GO" id="GO:0016020">
    <property type="term" value="C:membrane"/>
    <property type="evidence" value="ECO:0007669"/>
    <property type="project" value="GOC"/>
</dbReference>
<dbReference type="Pfam" id="PF07977">
    <property type="entry name" value="FabA"/>
    <property type="match status" value="1"/>
</dbReference>
<evidence type="ECO:0000256" key="4">
    <source>
        <dbReference type="ARBA" id="ARBA00022516"/>
    </source>
</evidence>
<comment type="catalytic activity">
    <reaction evidence="9">
        <text>a (3R)-hydroxyacyl-[ACP] = a (2E)-enoyl-[ACP] + H2O</text>
        <dbReference type="Rhea" id="RHEA:13097"/>
        <dbReference type="Rhea" id="RHEA-COMP:9925"/>
        <dbReference type="Rhea" id="RHEA-COMP:9945"/>
        <dbReference type="ChEBI" id="CHEBI:15377"/>
        <dbReference type="ChEBI" id="CHEBI:78784"/>
        <dbReference type="ChEBI" id="CHEBI:78827"/>
        <dbReference type="EC" id="4.2.1.59"/>
    </reaction>
</comment>
<accession>A0A095SLZ7</accession>
<reference evidence="10 11" key="1">
    <citation type="submission" date="2012-09" db="EMBL/GenBank/DDBJ databases">
        <title>Genome Sequence of alkane-degrading Bacterium Alcanivorax sp. 19-m-6.</title>
        <authorList>
            <person name="Lai Q."/>
            <person name="Shao Z."/>
        </authorList>
    </citation>
    <scope>NUCLEOTIDE SEQUENCE [LARGE SCALE GENOMIC DNA]</scope>
    <source>
        <strain evidence="10 11">19-m-6</strain>
    </source>
</reference>
<dbReference type="STRING" id="1177154.Y5S_00880"/>
<dbReference type="RefSeq" id="WP_035230858.1">
    <property type="nucleotide sequence ID" value="NZ_ARXV01000003.1"/>
</dbReference>
<evidence type="ECO:0000256" key="5">
    <source>
        <dbReference type="ARBA" id="ARBA00022556"/>
    </source>
</evidence>
<dbReference type="PANTHER" id="PTHR30272:SF1">
    <property type="entry name" value="3-HYDROXYACYL-[ACYL-CARRIER-PROTEIN] DEHYDRATASE"/>
    <property type="match status" value="1"/>
</dbReference>
<evidence type="ECO:0000256" key="1">
    <source>
        <dbReference type="ARBA" id="ARBA00004496"/>
    </source>
</evidence>
<dbReference type="PANTHER" id="PTHR30272">
    <property type="entry name" value="3-HYDROXYACYL-[ACYL-CARRIER-PROTEIN] DEHYDRATASE"/>
    <property type="match status" value="1"/>
</dbReference>
<dbReference type="InterPro" id="IPR010084">
    <property type="entry name" value="FabZ"/>
</dbReference>
<organism evidence="10 11">
    <name type="scientific">Alcanivorax nanhaiticus</name>
    <dbReference type="NCBI Taxonomy" id="1177154"/>
    <lineage>
        <taxon>Bacteria</taxon>
        <taxon>Pseudomonadati</taxon>
        <taxon>Pseudomonadota</taxon>
        <taxon>Gammaproteobacteria</taxon>
        <taxon>Oceanospirillales</taxon>
        <taxon>Alcanivoracaceae</taxon>
        <taxon>Alcanivorax</taxon>
    </lineage>
</organism>
<keyword evidence="3 9" id="KW-0963">Cytoplasm</keyword>
<feature type="active site" evidence="9">
    <location>
        <position position="48"/>
    </location>
</feature>
<comment type="caution">
    <text evidence="10">The sequence shown here is derived from an EMBL/GenBank/DDBJ whole genome shotgun (WGS) entry which is preliminary data.</text>
</comment>
<dbReference type="GO" id="GO:0005737">
    <property type="term" value="C:cytoplasm"/>
    <property type="evidence" value="ECO:0007669"/>
    <property type="project" value="UniProtKB-SubCell"/>
</dbReference>
<dbReference type="NCBIfam" id="NF000582">
    <property type="entry name" value="PRK00006.1"/>
    <property type="match status" value="1"/>
</dbReference>
<dbReference type="CDD" id="cd01288">
    <property type="entry name" value="FabZ"/>
    <property type="match status" value="1"/>
</dbReference>
<keyword evidence="11" id="KW-1185">Reference proteome</keyword>
<evidence type="ECO:0000256" key="8">
    <source>
        <dbReference type="ARBA" id="ARBA00025049"/>
    </source>
</evidence>
<dbReference type="OrthoDB" id="9772788at2"/>